<sequence length="97" mass="11193">MTSHRPRQAAPIDRLLDGLALIALHEADALNAHLNAAGERLRLAWQARSARELLRDQVDLLPESRNRLRRDHAVRRQLWQGLARDLRGGARRLRRAR</sequence>
<reference evidence="1 2" key="1">
    <citation type="submission" date="2018-04" db="EMBL/GenBank/DDBJ databases">
        <title>Genomic Encyclopedia of Type Strains, Phase IV (KMG-IV): sequencing the most valuable type-strain genomes for metagenomic binning, comparative biology and taxonomic classification.</title>
        <authorList>
            <person name="Goeker M."/>
        </authorList>
    </citation>
    <scope>NUCLEOTIDE SEQUENCE [LARGE SCALE GENOMIC DNA]</scope>
    <source>
        <strain evidence="1 2">DSM 104150</strain>
    </source>
</reference>
<proteinExistence type="predicted"/>
<name>A0A318EG33_9GAMM</name>
<protein>
    <submittedName>
        <fullName evidence="1">Uncharacterized protein</fullName>
    </submittedName>
</protein>
<dbReference type="EMBL" id="QICN01000006">
    <property type="protein sequence ID" value="PXV67169.1"/>
    <property type="molecule type" value="Genomic_DNA"/>
</dbReference>
<dbReference type="RefSeq" id="WP_110265485.1">
    <property type="nucleotide sequence ID" value="NZ_CAWNXA010000006.1"/>
</dbReference>
<dbReference type="Proteomes" id="UP000248330">
    <property type="component" value="Unassembled WGS sequence"/>
</dbReference>
<comment type="caution">
    <text evidence="1">The sequence shown here is derived from an EMBL/GenBank/DDBJ whole genome shotgun (WGS) entry which is preliminary data.</text>
</comment>
<keyword evidence="2" id="KW-1185">Reference proteome</keyword>
<gene>
    <name evidence="1" type="ORF">C8D93_106146</name>
</gene>
<accession>A0A318EG33</accession>
<dbReference type="OrthoDB" id="7062369at2"/>
<evidence type="ECO:0000313" key="1">
    <source>
        <dbReference type="EMBL" id="PXV67169.1"/>
    </source>
</evidence>
<evidence type="ECO:0000313" key="2">
    <source>
        <dbReference type="Proteomes" id="UP000248330"/>
    </source>
</evidence>
<dbReference type="AlphaFoldDB" id="A0A318EG33"/>
<organism evidence="1 2">
    <name type="scientific">Sinimarinibacterium flocculans</name>
    <dbReference type="NCBI Taxonomy" id="985250"/>
    <lineage>
        <taxon>Bacteria</taxon>
        <taxon>Pseudomonadati</taxon>
        <taxon>Pseudomonadota</taxon>
        <taxon>Gammaproteobacteria</taxon>
        <taxon>Nevskiales</taxon>
        <taxon>Nevskiaceae</taxon>
        <taxon>Sinimarinibacterium</taxon>
    </lineage>
</organism>